<dbReference type="Pfam" id="PF00271">
    <property type="entry name" value="Helicase_C"/>
    <property type="match status" value="1"/>
</dbReference>
<dbReference type="InterPro" id="IPR007502">
    <property type="entry name" value="Helicase-assoc_dom"/>
</dbReference>
<dbReference type="InterPro" id="IPR011545">
    <property type="entry name" value="DEAD/DEAH_box_helicase_dom"/>
</dbReference>
<keyword evidence="4" id="KW-0067">ATP-binding</keyword>
<comment type="caution">
    <text evidence="8">The sequence shown here is derived from an EMBL/GenBank/DDBJ whole genome shotgun (WGS) entry which is preliminary data.</text>
</comment>
<dbReference type="PANTHER" id="PTHR43519">
    <property type="entry name" value="ATP-DEPENDENT RNA HELICASE HRPB"/>
    <property type="match status" value="1"/>
</dbReference>
<evidence type="ECO:0000313" key="9">
    <source>
        <dbReference type="Proteomes" id="UP000316213"/>
    </source>
</evidence>
<dbReference type="Pfam" id="PF00270">
    <property type="entry name" value="DEAD"/>
    <property type="match status" value="1"/>
</dbReference>
<dbReference type="InterPro" id="IPR048333">
    <property type="entry name" value="HA2_WH"/>
</dbReference>
<dbReference type="GO" id="GO:0016787">
    <property type="term" value="F:hydrolase activity"/>
    <property type="evidence" value="ECO:0007669"/>
    <property type="project" value="UniProtKB-KW"/>
</dbReference>
<evidence type="ECO:0000256" key="3">
    <source>
        <dbReference type="ARBA" id="ARBA00022806"/>
    </source>
</evidence>
<evidence type="ECO:0000256" key="1">
    <source>
        <dbReference type="ARBA" id="ARBA00022741"/>
    </source>
</evidence>
<evidence type="ECO:0000259" key="6">
    <source>
        <dbReference type="PROSITE" id="PS51192"/>
    </source>
</evidence>
<dbReference type="Pfam" id="PF08482">
    <property type="entry name" value="HrpB_C"/>
    <property type="match status" value="1"/>
</dbReference>
<dbReference type="PIRSF" id="PIRSF005496">
    <property type="entry name" value="ATP_hel_hrpB"/>
    <property type="match status" value="1"/>
</dbReference>
<accession>A0A5C6AQL1</accession>
<dbReference type="SUPFAM" id="SSF52540">
    <property type="entry name" value="P-loop containing nucleoside triphosphate hydrolases"/>
    <property type="match status" value="1"/>
</dbReference>
<dbReference type="SMART" id="SM00487">
    <property type="entry name" value="DEXDc"/>
    <property type="match status" value="1"/>
</dbReference>
<dbReference type="CDD" id="cd18791">
    <property type="entry name" value="SF2_C_RHA"/>
    <property type="match status" value="1"/>
</dbReference>
<dbReference type="InterPro" id="IPR014001">
    <property type="entry name" value="Helicase_ATP-bd"/>
</dbReference>
<dbReference type="PANTHER" id="PTHR43519:SF1">
    <property type="entry name" value="ATP-DEPENDENT RNA HELICASE HRPB"/>
    <property type="match status" value="1"/>
</dbReference>
<feature type="region of interest" description="Disordered" evidence="5">
    <location>
        <begin position="506"/>
        <end position="528"/>
    </location>
</feature>
<dbReference type="InterPro" id="IPR010225">
    <property type="entry name" value="HrpB"/>
</dbReference>
<dbReference type="GO" id="GO:0003676">
    <property type="term" value="F:nucleic acid binding"/>
    <property type="evidence" value="ECO:0007669"/>
    <property type="project" value="InterPro"/>
</dbReference>
<dbReference type="PROSITE" id="PS51194">
    <property type="entry name" value="HELICASE_CTER"/>
    <property type="match status" value="1"/>
</dbReference>
<keyword evidence="2 8" id="KW-0378">Hydrolase</keyword>
<organism evidence="8 9">
    <name type="scientific">Neorhodopirellula pilleata</name>
    <dbReference type="NCBI Taxonomy" id="2714738"/>
    <lineage>
        <taxon>Bacteria</taxon>
        <taxon>Pseudomonadati</taxon>
        <taxon>Planctomycetota</taxon>
        <taxon>Planctomycetia</taxon>
        <taxon>Pirellulales</taxon>
        <taxon>Pirellulaceae</taxon>
        <taxon>Neorhodopirellula</taxon>
    </lineage>
</organism>
<dbReference type="InterPro" id="IPR049614">
    <property type="entry name" value="HrpB_DEXH"/>
</dbReference>
<dbReference type="RefSeq" id="WP_231602799.1">
    <property type="nucleotide sequence ID" value="NZ_SJPM01000002.1"/>
</dbReference>
<dbReference type="InterPro" id="IPR001650">
    <property type="entry name" value="Helicase_C-like"/>
</dbReference>
<dbReference type="EMBL" id="SJPM01000002">
    <property type="protein sequence ID" value="TWU01777.1"/>
    <property type="molecule type" value="Genomic_DNA"/>
</dbReference>
<sequence>MPLPIEVIIEPLCTALNLGQAVVLKAPPGAGKTTGVPPAILGHGGVDQAADAKQIWVIQPRRLAARSVASWLAQQHGESIGQTYGYHVRLDRKESAATRVVLMTTGMFLRRMQTDPLLENVGCVVLDEFHERTLDLDVALALTARLRATLRDDLRLIVMSATLDPKPIADFLDAQAEPDQPLAMCLESEGRSFPVETIYRPSSLHDRIENRISEGIRVALEQTDGHVLAFLPGVGEIERAKRVLESIDLANYAAMGRPSGLAIHTLHGGLSPQLQDAALRTHAGQRKIILTTNIAETSVTVEGVTAVVDSGLAKTSIMDSRLGLSRLEVTPISQASADQRAGRAGRTGPGLCVRLWAKEATSSRPSYDRPEIQRDDLSGIVLLLAGLGENDLSTIRWLTPPPVHSLVAAHDLLRQLGAIDAAGRITAIGRSMSSLPLHPRIAKFVIEALGRLPVADVAMAAALLSERDPLENRDRLSLTEKIDLVRKDKSRSGLIETIRSVARQIERTIGEREPGTDRDASRGTDEDSDWSRALLAAYPDRVVLRRSDDPDRGRMVGGRGVFGLKRFDATATGAPLMLCYDVDGGGKESRVRAAVTIAESWLDKEAIVEEVQVDFDPAGQSLRCRKVRQYIDLILNETPAKVEPNSQTQACLYQAALQEIETDETLARIGPNSASNREESVAVILQRLALVCRSAPPSMIDSQASGDLRTTADSQSSLDPQSILRSVLMELCAGRTSFAELRKAPWKDYLVGVIGYERWQIVQREAPTHLTLPSGNRAAVHYVAGKPPWIEAKIQECFGWTSTPRILFGRVNVQMHLLGPNRRAQQITEDLASFWATTYGEIRKELRRRYPKHFWPEDPLAAKATVNGLKPRDVV</sequence>
<dbReference type="InterPro" id="IPR013689">
    <property type="entry name" value="RNA_helicase_ATP-dep_HrpB_C"/>
</dbReference>
<dbReference type="AlphaFoldDB" id="A0A5C6AQL1"/>
<evidence type="ECO:0000313" key="8">
    <source>
        <dbReference type="EMBL" id="TWU01777.1"/>
    </source>
</evidence>
<reference evidence="8 9" key="1">
    <citation type="submission" date="2019-02" db="EMBL/GenBank/DDBJ databases">
        <title>Deep-cultivation of Planctomycetes and their phenomic and genomic characterization uncovers novel biology.</title>
        <authorList>
            <person name="Wiegand S."/>
            <person name="Jogler M."/>
            <person name="Boedeker C."/>
            <person name="Pinto D."/>
            <person name="Vollmers J."/>
            <person name="Rivas-Marin E."/>
            <person name="Kohn T."/>
            <person name="Peeters S.H."/>
            <person name="Heuer A."/>
            <person name="Rast P."/>
            <person name="Oberbeckmann S."/>
            <person name="Bunk B."/>
            <person name="Jeske O."/>
            <person name="Meyerdierks A."/>
            <person name="Storesund J.E."/>
            <person name="Kallscheuer N."/>
            <person name="Luecker S."/>
            <person name="Lage O.M."/>
            <person name="Pohl T."/>
            <person name="Merkel B.J."/>
            <person name="Hornburger P."/>
            <person name="Mueller R.-W."/>
            <person name="Bruemmer F."/>
            <person name="Labrenz M."/>
            <person name="Spormann A.M."/>
            <person name="Op Den Camp H."/>
            <person name="Overmann J."/>
            <person name="Amann R."/>
            <person name="Jetten M.S.M."/>
            <person name="Mascher T."/>
            <person name="Medema M.H."/>
            <person name="Devos D.P."/>
            <person name="Kaster A.-K."/>
            <person name="Ovreas L."/>
            <person name="Rohde M."/>
            <person name="Galperin M.Y."/>
            <person name="Jogler C."/>
        </authorList>
    </citation>
    <scope>NUCLEOTIDE SEQUENCE [LARGE SCALE GENOMIC DNA]</scope>
    <source>
        <strain evidence="8 9">Pla100</strain>
    </source>
</reference>
<dbReference type="Pfam" id="PF04408">
    <property type="entry name" value="WHD_HA2"/>
    <property type="match status" value="1"/>
</dbReference>
<protein>
    <submittedName>
        <fullName evidence="8">ATP-dependent RNA helicase HrpB</fullName>
        <ecNumber evidence="8">3.6.4.13</ecNumber>
    </submittedName>
</protein>
<keyword evidence="1" id="KW-0547">Nucleotide-binding</keyword>
<evidence type="ECO:0000256" key="4">
    <source>
        <dbReference type="ARBA" id="ARBA00022840"/>
    </source>
</evidence>
<proteinExistence type="predicted"/>
<dbReference type="PROSITE" id="PS51192">
    <property type="entry name" value="HELICASE_ATP_BIND_1"/>
    <property type="match status" value="1"/>
</dbReference>
<dbReference type="Gene3D" id="1.20.120.1080">
    <property type="match status" value="1"/>
</dbReference>
<dbReference type="GO" id="GO:0003724">
    <property type="term" value="F:RNA helicase activity"/>
    <property type="evidence" value="ECO:0007669"/>
    <property type="project" value="UniProtKB-EC"/>
</dbReference>
<dbReference type="EC" id="3.6.4.13" evidence="8"/>
<dbReference type="GO" id="GO:0005524">
    <property type="term" value="F:ATP binding"/>
    <property type="evidence" value="ECO:0007669"/>
    <property type="project" value="UniProtKB-KW"/>
</dbReference>
<feature type="domain" description="Helicase ATP-binding" evidence="6">
    <location>
        <begin position="13"/>
        <end position="181"/>
    </location>
</feature>
<dbReference type="InterPro" id="IPR027417">
    <property type="entry name" value="P-loop_NTPase"/>
</dbReference>
<keyword evidence="9" id="KW-1185">Reference proteome</keyword>
<dbReference type="Proteomes" id="UP000316213">
    <property type="component" value="Unassembled WGS sequence"/>
</dbReference>
<keyword evidence="3 8" id="KW-0347">Helicase</keyword>
<evidence type="ECO:0000256" key="5">
    <source>
        <dbReference type="SAM" id="MobiDB-lite"/>
    </source>
</evidence>
<dbReference type="Gene3D" id="3.40.50.300">
    <property type="entry name" value="P-loop containing nucleotide triphosphate hydrolases"/>
    <property type="match status" value="2"/>
</dbReference>
<dbReference type="SMART" id="SM00490">
    <property type="entry name" value="HELICc"/>
    <property type="match status" value="1"/>
</dbReference>
<gene>
    <name evidence="8" type="primary">hrpB_1</name>
    <name evidence="8" type="ORF">Pla100_15130</name>
</gene>
<evidence type="ECO:0000256" key="2">
    <source>
        <dbReference type="ARBA" id="ARBA00022801"/>
    </source>
</evidence>
<feature type="compositionally biased region" description="Basic and acidic residues" evidence="5">
    <location>
        <begin position="506"/>
        <end position="525"/>
    </location>
</feature>
<dbReference type="NCBIfam" id="TIGR01970">
    <property type="entry name" value="DEAH_box_HrpB"/>
    <property type="match status" value="1"/>
</dbReference>
<feature type="domain" description="Helicase C-terminal" evidence="7">
    <location>
        <begin position="215"/>
        <end position="388"/>
    </location>
</feature>
<dbReference type="CDD" id="cd17990">
    <property type="entry name" value="DEXHc_HrpB"/>
    <property type="match status" value="1"/>
</dbReference>
<evidence type="ECO:0000259" key="7">
    <source>
        <dbReference type="PROSITE" id="PS51194"/>
    </source>
</evidence>
<name>A0A5C6AQL1_9BACT</name>
<dbReference type="SMART" id="SM00847">
    <property type="entry name" value="HA2"/>
    <property type="match status" value="1"/>
</dbReference>